<dbReference type="PROSITE" id="PS51186">
    <property type="entry name" value="GNAT"/>
    <property type="match status" value="1"/>
</dbReference>
<evidence type="ECO:0000313" key="3">
    <source>
        <dbReference type="Proteomes" id="UP000268048"/>
    </source>
</evidence>
<dbReference type="Proteomes" id="UP000268048">
    <property type="component" value="Chromosome"/>
</dbReference>
<organism evidence="2 3">
    <name type="scientific">Pseudomonas chlororaphis</name>
    <dbReference type="NCBI Taxonomy" id="587753"/>
    <lineage>
        <taxon>Bacteria</taxon>
        <taxon>Pseudomonadati</taxon>
        <taxon>Pseudomonadota</taxon>
        <taxon>Gammaproteobacteria</taxon>
        <taxon>Pseudomonadales</taxon>
        <taxon>Pseudomonadaceae</taxon>
        <taxon>Pseudomonas</taxon>
    </lineage>
</organism>
<dbReference type="AlphaFoldDB" id="A0A3G7TNW2"/>
<name>A0A3G7TNW2_9PSED</name>
<dbReference type="Gene3D" id="3.40.630.30">
    <property type="match status" value="1"/>
</dbReference>
<dbReference type="EMBL" id="CP027753">
    <property type="protein sequence ID" value="AZE48827.1"/>
    <property type="molecule type" value="Genomic_DNA"/>
</dbReference>
<sequence length="200" mass="21173">MTDLKPSQPGAVDAIAYNRASSALQRAFALLQQRVYPEPDAPEEVAVAALHDPVFDAFSFYICAPDRVVSYAAVVMKTIEHGGDTFELGGLSCVMTDPDCQGQGLGLRTVAAATRCMEHSHLDIGVFTCDPPLVPFYARAGGWTIAPDVVLIGNRHDGALRSDTLGKVVLLRLFSAKARAAASSLASGVIDLGLPDGQFL</sequence>
<reference evidence="2 3" key="1">
    <citation type="submission" date="2018-03" db="EMBL/GenBank/DDBJ databases">
        <title>Diversity of phytobeneficial traits revealed by whole-genome analysis of worldwide-isolated phenazine-producing Pseudomonas spp.</title>
        <authorList>
            <person name="Biessy A."/>
            <person name="Novinscak A."/>
            <person name="Blom J."/>
            <person name="Leger G."/>
            <person name="Thomashow L.S."/>
            <person name="Cazorla F.M."/>
            <person name="Josic D."/>
            <person name="Filion M."/>
        </authorList>
    </citation>
    <scope>NUCLEOTIDE SEQUENCE [LARGE SCALE GENOMIC DNA]</scope>
    <source>
        <strain evidence="2 3">B25</strain>
    </source>
</reference>
<evidence type="ECO:0000259" key="1">
    <source>
        <dbReference type="PROSITE" id="PS51186"/>
    </source>
</evidence>
<protein>
    <recommendedName>
        <fullName evidence="1">N-acetyltransferase domain-containing protein</fullName>
    </recommendedName>
</protein>
<dbReference type="InterPro" id="IPR016181">
    <property type="entry name" value="Acyl_CoA_acyltransferase"/>
</dbReference>
<dbReference type="SUPFAM" id="SSF55729">
    <property type="entry name" value="Acyl-CoA N-acyltransferases (Nat)"/>
    <property type="match status" value="1"/>
</dbReference>
<dbReference type="InterPro" id="IPR000182">
    <property type="entry name" value="GNAT_dom"/>
</dbReference>
<dbReference type="GO" id="GO:0016747">
    <property type="term" value="F:acyltransferase activity, transferring groups other than amino-acyl groups"/>
    <property type="evidence" value="ECO:0007669"/>
    <property type="project" value="InterPro"/>
</dbReference>
<accession>A0A3G7TNW2</accession>
<dbReference type="Pfam" id="PF00583">
    <property type="entry name" value="Acetyltransf_1"/>
    <property type="match status" value="1"/>
</dbReference>
<dbReference type="RefSeq" id="WP_124320700.1">
    <property type="nucleotide sequence ID" value="NZ_CP027753.1"/>
</dbReference>
<proteinExistence type="predicted"/>
<feature type="domain" description="N-acetyltransferase" evidence="1">
    <location>
        <begin position="15"/>
        <end position="166"/>
    </location>
</feature>
<evidence type="ECO:0000313" key="2">
    <source>
        <dbReference type="EMBL" id="AZE48827.1"/>
    </source>
</evidence>
<gene>
    <name evidence="2" type="ORF">C4K04_3155</name>
</gene>